<organism evidence="1 2">
    <name type="scientific">Sphaerodactylus townsendi</name>
    <dbReference type="NCBI Taxonomy" id="933632"/>
    <lineage>
        <taxon>Eukaryota</taxon>
        <taxon>Metazoa</taxon>
        <taxon>Chordata</taxon>
        <taxon>Craniata</taxon>
        <taxon>Vertebrata</taxon>
        <taxon>Euteleostomi</taxon>
        <taxon>Lepidosauria</taxon>
        <taxon>Squamata</taxon>
        <taxon>Bifurcata</taxon>
        <taxon>Gekkota</taxon>
        <taxon>Sphaerodactylidae</taxon>
        <taxon>Sphaerodactylus</taxon>
    </lineage>
</organism>
<sequence>MDWSAGARTILGPSGGSRSSFFSMNGRIETWEEIKLKEVGDHSQHREKILSHLLPYVKLHTHLTSVLWADVLCGVFAQQGRSKGEVHSVHPSKPPSRHVPGMPPQGCPHLSVVTPRPLMAMPPLLHNESAL</sequence>
<accession>A0ACB8G6R8</accession>
<reference evidence="1" key="1">
    <citation type="submission" date="2021-08" db="EMBL/GenBank/DDBJ databases">
        <title>The first chromosome-level gecko genome reveals the dynamic sex chromosomes of Neotropical dwarf geckos (Sphaerodactylidae: Sphaerodactylus).</title>
        <authorList>
            <person name="Pinto B.J."/>
            <person name="Keating S.E."/>
            <person name="Gamble T."/>
        </authorList>
    </citation>
    <scope>NUCLEOTIDE SEQUENCE</scope>
    <source>
        <strain evidence="1">TG3544</strain>
    </source>
</reference>
<keyword evidence="2" id="KW-1185">Reference proteome</keyword>
<gene>
    <name evidence="1" type="ORF">K3G42_031967</name>
</gene>
<proteinExistence type="predicted"/>
<comment type="caution">
    <text evidence="1">The sequence shown here is derived from an EMBL/GenBank/DDBJ whole genome shotgun (WGS) entry which is preliminary data.</text>
</comment>
<evidence type="ECO:0000313" key="1">
    <source>
        <dbReference type="EMBL" id="KAH8014832.1"/>
    </source>
</evidence>
<name>A0ACB8G6R8_9SAUR</name>
<evidence type="ECO:0000313" key="2">
    <source>
        <dbReference type="Proteomes" id="UP000827872"/>
    </source>
</evidence>
<dbReference type="Proteomes" id="UP000827872">
    <property type="component" value="Linkage Group LG02"/>
</dbReference>
<protein>
    <submittedName>
        <fullName evidence="1">Uncharacterized protein</fullName>
    </submittedName>
</protein>
<dbReference type="EMBL" id="CM037615">
    <property type="protein sequence ID" value="KAH8014832.1"/>
    <property type="molecule type" value="Genomic_DNA"/>
</dbReference>